<dbReference type="Pfam" id="PF06580">
    <property type="entry name" value="His_kinase"/>
    <property type="match status" value="1"/>
</dbReference>
<dbReference type="PANTHER" id="PTHR34220">
    <property type="entry name" value="SENSOR HISTIDINE KINASE YPDA"/>
    <property type="match status" value="1"/>
</dbReference>
<dbReference type="AlphaFoldDB" id="A0A5J5IGA7"/>
<feature type="transmembrane region" description="Helical" evidence="1">
    <location>
        <begin position="115"/>
        <end position="136"/>
    </location>
</feature>
<comment type="caution">
    <text evidence="3">The sequence shown here is derived from an EMBL/GenBank/DDBJ whole genome shotgun (WGS) entry which is preliminary data.</text>
</comment>
<keyword evidence="1" id="KW-0812">Transmembrane</keyword>
<feature type="domain" description="Signal transduction histidine kinase internal region" evidence="2">
    <location>
        <begin position="156"/>
        <end position="228"/>
    </location>
</feature>
<dbReference type="Proteomes" id="UP000326903">
    <property type="component" value="Unassembled WGS sequence"/>
</dbReference>
<dbReference type="EMBL" id="VYQF01000003">
    <property type="protein sequence ID" value="KAA9038381.1"/>
    <property type="molecule type" value="Genomic_DNA"/>
</dbReference>
<keyword evidence="3" id="KW-0808">Transferase</keyword>
<accession>A0A5J5IGA7</accession>
<evidence type="ECO:0000259" key="2">
    <source>
        <dbReference type="Pfam" id="PF06580"/>
    </source>
</evidence>
<protein>
    <submittedName>
        <fullName evidence="3">Histidine kinase</fullName>
    </submittedName>
</protein>
<dbReference type="InterPro" id="IPR050640">
    <property type="entry name" value="Bact_2-comp_sensor_kinase"/>
</dbReference>
<gene>
    <name evidence="3" type="ORF">FW778_12470</name>
</gene>
<dbReference type="GO" id="GO:0000155">
    <property type="term" value="F:phosphorelay sensor kinase activity"/>
    <property type="evidence" value="ECO:0007669"/>
    <property type="project" value="InterPro"/>
</dbReference>
<keyword evidence="3" id="KW-0418">Kinase</keyword>
<keyword evidence="1" id="KW-1133">Transmembrane helix</keyword>
<name>A0A5J5IGA7_9BACT</name>
<evidence type="ECO:0000313" key="3">
    <source>
        <dbReference type="EMBL" id="KAA9038381.1"/>
    </source>
</evidence>
<dbReference type="PANTHER" id="PTHR34220:SF7">
    <property type="entry name" value="SENSOR HISTIDINE KINASE YPDA"/>
    <property type="match status" value="1"/>
</dbReference>
<dbReference type="InterPro" id="IPR010559">
    <property type="entry name" value="Sig_transdc_His_kin_internal"/>
</dbReference>
<evidence type="ECO:0000256" key="1">
    <source>
        <dbReference type="SAM" id="Phobius"/>
    </source>
</evidence>
<evidence type="ECO:0000313" key="4">
    <source>
        <dbReference type="Proteomes" id="UP000326903"/>
    </source>
</evidence>
<dbReference type="GO" id="GO:0016020">
    <property type="term" value="C:membrane"/>
    <property type="evidence" value="ECO:0007669"/>
    <property type="project" value="InterPro"/>
</dbReference>
<feature type="transmembrane region" description="Helical" evidence="1">
    <location>
        <begin position="72"/>
        <end position="95"/>
    </location>
</feature>
<feature type="transmembrane region" description="Helical" evidence="1">
    <location>
        <begin position="38"/>
        <end position="60"/>
    </location>
</feature>
<reference evidence="3 4" key="1">
    <citation type="submission" date="2019-09" db="EMBL/GenBank/DDBJ databases">
        <title>Draft genome sequence of Ginsengibacter sp. BR5-29.</title>
        <authorList>
            <person name="Im W.-T."/>
        </authorList>
    </citation>
    <scope>NUCLEOTIDE SEQUENCE [LARGE SCALE GENOMIC DNA]</scope>
    <source>
        <strain evidence="3 4">BR5-29</strain>
    </source>
</reference>
<keyword evidence="1" id="KW-0472">Membrane</keyword>
<proteinExistence type="predicted"/>
<organism evidence="3 4">
    <name type="scientific">Ginsengibacter hankyongi</name>
    <dbReference type="NCBI Taxonomy" id="2607284"/>
    <lineage>
        <taxon>Bacteria</taxon>
        <taxon>Pseudomonadati</taxon>
        <taxon>Bacteroidota</taxon>
        <taxon>Chitinophagia</taxon>
        <taxon>Chitinophagales</taxon>
        <taxon>Chitinophagaceae</taxon>
        <taxon>Ginsengibacter</taxon>
    </lineage>
</organism>
<keyword evidence="4" id="KW-1185">Reference proteome</keyword>
<sequence>MKRHVIFWIAYIVFFYLQSVTPEVITETYHSNAFHFGWVSVCCYLPVCIASVYTFLHFLFPRYLQEKKYVHFFIAVVFLYVAFNVINYFMTILFFKITCNCNVSLMSPFRILGFANNNAFLATAIGLVAVGIRFSIEWYKQQKQNLALATLKSKSDLQVLKSRIQPDFLFHSLMSLYQKIQSGYSGSSKLVLKFSEILSYTLYDCEPEFIPLEKELVIIQEYVGLESMTNNGDCVFNLNHSGDAAGKWIVPSLLLSILQDYFNLFYINKVEAIKTDIKINIGEDHLAFLLSVQPLKENLPLVDLDNVFAGIRERLDLLLKSNYRFKLQHENVRDTIEIDIGLSHPVSSFS</sequence>